<dbReference type="InterPro" id="IPR012340">
    <property type="entry name" value="NA-bd_OB-fold"/>
</dbReference>
<dbReference type="Proteomes" id="UP000466431">
    <property type="component" value="Chromosome"/>
</dbReference>
<dbReference type="EMBL" id="AP022591">
    <property type="protein sequence ID" value="BBY43420.1"/>
    <property type="molecule type" value="Genomic_DNA"/>
</dbReference>
<dbReference type="InterPro" id="IPR050191">
    <property type="entry name" value="ATP-dep_DNA_ligase"/>
</dbReference>
<dbReference type="GO" id="GO:0003910">
    <property type="term" value="F:DNA ligase (ATP) activity"/>
    <property type="evidence" value="ECO:0007669"/>
    <property type="project" value="UniProtKB-EC"/>
</dbReference>
<dbReference type="PANTHER" id="PTHR45674">
    <property type="entry name" value="DNA LIGASE 1/3 FAMILY MEMBER"/>
    <property type="match status" value="1"/>
</dbReference>
<evidence type="ECO:0000313" key="6">
    <source>
        <dbReference type="Proteomes" id="UP000466431"/>
    </source>
</evidence>
<dbReference type="KEGG" id="mcee:MCEL_17150"/>
<keyword evidence="3 5" id="KW-0436">Ligase</keyword>
<dbReference type="InterPro" id="IPR012309">
    <property type="entry name" value="DNA_ligase_ATP-dep_C"/>
</dbReference>
<gene>
    <name evidence="5" type="ORF">MCEL_17150</name>
</gene>
<dbReference type="Gene3D" id="2.40.50.140">
    <property type="entry name" value="Nucleic acid-binding proteins"/>
    <property type="match status" value="1"/>
</dbReference>
<dbReference type="SUPFAM" id="SSF56091">
    <property type="entry name" value="DNA ligase/mRNA capping enzyme, catalytic domain"/>
    <property type="match status" value="1"/>
</dbReference>
<dbReference type="NCBIfam" id="TIGR02779">
    <property type="entry name" value="NHEJ_ligase_lig"/>
    <property type="match status" value="1"/>
</dbReference>
<evidence type="ECO:0000256" key="4">
    <source>
        <dbReference type="ARBA" id="ARBA00034003"/>
    </source>
</evidence>
<evidence type="ECO:0000256" key="1">
    <source>
        <dbReference type="ARBA" id="ARBA00007572"/>
    </source>
</evidence>
<dbReference type="STRING" id="1249101.BST21_10570"/>
<reference evidence="5 6" key="1">
    <citation type="journal article" date="2019" name="Emerg. Microbes Infect.">
        <title>Comprehensive subspecies identification of 175 nontuberculous mycobacteria species based on 7547 genomic profiles.</title>
        <authorList>
            <person name="Matsumoto Y."/>
            <person name="Kinjo T."/>
            <person name="Motooka D."/>
            <person name="Nabeya D."/>
            <person name="Jung N."/>
            <person name="Uechi K."/>
            <person name="Horii T."/>
            <person name="Iida T."/>
            <person name="Fujita J."/>
            <person name="Nakamura S."/>
        </authorList>
    </citation>
    <scope>NUCLEOTIDE SEQUENCE [LARGE SCALE GENOMIC DNA]</scope>
    <source>
        <strain evidence="5 6">JCM 18439</strain>
    </source>
</reference>
<dbReference type="PANTHER" id="PTHR45674:SF4">
    <property type="entry name" value="DNA LIGASE 1"/>
    <property type="match status" value="1"/>
</dbReference>
<dbReference type="InterPro" id="IPR012310">
    <property type="entry name" value="DNA_ligase_ATP-dep_cent"/>
</dbReference>
<organism evidence="5 6">
    <name type="scientific">Mycolicibacterium celeriflavum</name>
    <name type="common">Mycobacterium celeriflavum</name>
    <dbReference type="NCBI Taxonomy" id="1249101"/>
    <lineage>
        <taxon>Bacteria</taxon>
        <taxon>Bacillati</taxon>
        <taxon>Actinomycetota</taxon>
        <taxon>Actinomycetes</taxon>
        <taxon>Mycobacteriales</taxon>
        <taxon>Mycobacteriaceae</taxon>
        <taxon>Mycolicibacterium</taxon>
    </lineage>
</organism>
<name>A0A1X0BV81_MYCCF</name>
<evidence type="ECO:0000313" key="5">
    <source>
        <dbReference type="EMBL" id="BBY43420.1"/>
    </source>
</evidence>
<dbReference type="CDD" id="cd07971">
    <property type="entry name" value="OBF_DNA_ligase_LigD"/>
    <property type="match status" value="1"/>
</dbReference>
<comment type="similarity">
    <text evidence="1">Belongs to the ATP-dependent DNA ligase family.</text>
</comment>
<accession>A0A1X0BV81</accession>
<dbReference type="GO" id="GO:0006281">
    <property type="term" value="P:DNA repair"/>
    <property type="evidence" value="ECO:0007669"/>
    <property type="project" value="InterPro"/>
</dbReference>
<sequence length="318" mass="35327">MTAMIRPMLATLGKPPTQFDSWALEAKYDGQRGMAVVDGGTVKLWSRSGAAFTRTFAEIATALSTGNRRLVLDGEIVALDEIGVPSFSRLQRRWPQNRRPTPDLLRQVPVRFYVFDVLELDGRDLTRKPYTMRRRELEDLADHYGCVVRVPANWTEPDPASVLESSAELGLEGIVCKHLDSTYTLGVRSRDWIKTCHRHRSSFVIGGWLPGTGVNRNTLGAVLVGAYTPAGQLRFCGVVSAGLTEAARRRLTEAVKPLQRSACPFRDVPADFAPYAVWVHPQLVGDVEFREFRGSLRHPSLKGLRVDMGDLEAVAIPT</sequence>
<dbReference type="CDD" id="cd07906">
    <property type="entry name" value="Adenylation_DNA_ligase_LigD_LigC"/>
    <property type="match status" value="1"/>
</dbReference>
<evidence type="ECO:0000256" key="3">
    <source>
        <dbReference type="ARBA" id="ARBA00022598"/>
    </source>
</evidence>
<dbReference type="InterPro" id="IPR016059">
    <property type="entry name" value="DNA_ligase_ATP-dep_CS"/>
</dbReference>
<dbReference type="Gene3D" id="3.30.1490.70">
    <property type="match status" value="1"/>
</dbReference>
<dbReference type="GO" id="GO:0006310">
    <property type="term" value="P:DNA recombination"/>
    <property type="evidence" value="ECO:0007669"/>
    <property type="project" value="InterPro"/>
</dbReference>
<proteinExistence type="inferred from homology"/>
<protein>
    <recommendedName>
        <fullName evidence="2">DNA ligase (ATP)</fullName>
        <ecNumber evidence="2">6.5.1.1</ecNumber>
    </recommendedName>
</protein>
<dbReference type="PROSITE" id="PS50160">
    <property type="entry name" value="DNA_LIGASE_A3"/>
    <property type="match status" value="1"/>
</dbReference>
<dbReference type="OrthoDB" id="9802472at2"/>
<dbReference type="AlphaFoldDB" id="A0A1X0BV81"/>
<dbReference type="InterPro" id="IPR014146">
    <property type="entry name" value="LigD_ligase_dom"/>
</dbReference>
<dbReference type="Gene3D" id="3.30.470.30">
    <property type="entry name" value="DNA ligase/mRNA capping enzyme"/>
    <property type="match status" value="1"/>
</dbReference>
<dbReference type="SUPFAM" id="SSF50249">
    <property type="entry name" value="Nucleic acid-binding proteins"/>
    <property type="match status" value="1"/>
</dbReference>
<keyword evidence="6" id="KW-1185">Reference proteome</keyword>
<dbReference type="GO" id="GO:0005524">
    <property type="term" value="F:ATP binding"/>
    <property type="evidence" value="ECO:0007669"/>
    <property type="project" value="InterPro"/>
</dbReference>
<dbReference type="PROSITE" id="PS00697">
    <property type="entry name" value="DNA_LIGASE_A1"/>
    <property type="match status" value="1"/>
</dbReference>
<evidence type="ECO:0000256" key="2">
    <source>
        <dbReference type="ARBA" id="ARBA00012727"/>
    </source>
</evidence>
<dbReference type="EC" id="6.5.1.1" evidence="2"/>
<comment type="catalytic activity">
    <reaction evidence="4">
        <text>ATP + (deoxyribonucleotide)n-3'-hydroxyl + 5'-phospho-(deoxyribonucleotide)m = (deoxyribonucleotide)n+m + AMP + diphosphate.</text>
        <dbReference type="EC" id="6.5.1.1"/>
    </reaction>
</comment>
<dbReference type="Pfam" id="PF01068">
    <property type="entry name" value="DNA_ligase_A_M"/>
    <property type="match status" value="1"/>
</dbReference>
<dbReference type="Pfam" id="PF04679">
    <property type="entry name" value="DNA_ligase_A_C"/>
    <property type="match status" value="1"/>
</dbReference>